<comment type="subcellular location">
    <subcellularLocation>
        <location evidence="1">Cell inner membrane</location>
        <topology evidence="1">Multi-pass membrane protein</topology>
    </subcellularLocation>
</comment>
<reference evidence="9" key="1">
    <citation type="submission" date="2018-05" db="EMBL/GenBank/DDBJ databases">
        <authorList>
            <person name="Lanie J.A."/>
            <person name="Ng W.-L."/>
            <person name="Kazmierczak K.M."/>
            <person name="Andrzejewski T.M."/>
            <person name="Davidsen T.M."/>
            <person name="Wayne K.J."/>
            <person name="Tettelin H."/>
            <person name="Glass J.I."/>
            <person name="Rusch D."/>
            <person name="Podicherti R."/>
            <person name="Tsui H.-C.T."/>
            <person name="Winkler M.E."/>
        </authorList>
    </citation>
    <scope>NUCLEOTIDE SEQUENCE</scope>
</reference>
<protein>
    <submittedName>
        <fullName evidence="9">Uncharacterized protein</fullName>
    </submittedName>
</protein>
<evidence type="ECO:0000256" key="3">
    <source>
        <dbReference type="ARBA" id="ARBA00022475"/>
    </source>
</evidence>
<evidence type="ECO:0000256" key="5">
    <source>
        <dbReference type="ARBA" id="ARBA00022692"/>
    </source>
</evidence>
<evidence type="ECO:0000256" key="7">
    <source>
        <dbReference type="ARBA" id="ARBA00023136"/>
    </source>
</evidence>
<dbReference type="InterPro" id="IPR007272">
    <property type="entry name" value="Sulf_transp_TsuA/YedE"/>
</dbReference>
<organism evidence="9">
    <name type="scientific">marine metagenome</name>
    <dbReference type="NCBI Taxonomy" id="408172"/>
    <lineage>
        <taxon>unclassified sequences</taxon>
        <taxon>metagenomes</taxon>
        <taxon>ecological metagenomes</taxon>
    </lineage>
</organism>
<feature type="transmembrane region" description="Helical" evidence="8">
    <location>
        <begin position="12"/>
        <end position="30"/>
    </location>
</feature>
<feature type="transmembrane region" description="Helical" evidence="8">
    <location>
        <begin position="147"/>
        <end position="167"/>
    </location>
</feature>
<keyword evidence="7 8" id="KW-0472">Membrane</keyword>
<keyword evidence="4" id="KW-0997">Cell inner membrane</keyword>
<keyword evidence="5 8" id="KW-0812">Transmembrane</keyword>
<evidence type="ECO:0000313" key="9">
    <source>
        <dbReference type="EMBL" id="SVB77992.1"/>
    </source>
</evidence>
<sequence length="386" mass="42906">MKLKSNIPSVKNFFGIILVLFISVLVSDKVKDQSEVLYLSLWLGISFGIVLQRSRFCFYCLSRDFIEKSNAEGLLGIITSLVVGTLGYHIVFGAFLTEPIFPHLPPNAHISPVSFVLLLGSFSFGFGMAIAGSCISAQLYRLGEGLVSSLFAFVGIIIGFILAFRIWNYFYLNIIYDAPVVWFPHHFGYMGSVVVQLTLMSVFAILLFKFHKKQKKEEISFWWKIKWPTYVGGILVGIIGMVAFFRITPLGVTAEIGSISRNTAEYFNIMPLRLEGFDTLRGCITVVKNVFWTNNGLFIFGLVLGSFAAAVFSEDFKIQIPNVHEVKNSFIGGLFMGFGSMIALGCTVGNLLSGIMAASLSGWIFLIFCALGLYLGWIIKNKIRVN</sequence>
<feature type="transmembrane region" description="Helical" evidence="8">
    <location>
        <begin position="296"/>
        <end position="313"/>
    </location>
</feature>
<evidence type="ECO:0000256" key="1">
    <source>
        <dbReference type="ARBA" id="ARBA00004429"/>
    </source>
</evidence>
<feature type="transmembrane region" description="Helical" evidence="8">
    <location>
        <begin position="334"/>
        <end position="356"/>
    </location>
</feature>
<name>A0A382GSY7_9ZZZZ</name>
<feature type="transmembrane region" description="Helical" evidence="8">
    <location>
        <begin position="115"/>
        <end position="135"/>
    </location>
</feature>
<keyword evidence="2" id="KW-0813">Transport</keyword>
<feature type="transmembrane region" description="Helical" evidence="8">
    <location>
        <begin position="36"/>
        <end position="52"/>
    </location>
</feature>
<feature type="transmembrane region" description="Helical" evidence="8">
    <location>
        <begin position="73"/>
        <end position="95"/>
    </location>
</feature>
<dbReference type="GO" id="GO:0005886">
    <property type="term" value="C:plasma membrane"/>
    <property type="evidence" value="ECO:0007669"/>
    <property type="project" value="UniProtKB-SubCell"/>
</dbReference>
<accession>A0A382GSY7</accession>
<evidence type="ECO:0000256" key="8">
    <source>
        <dbReference type="SAM" id="Phobius"/>
    </source>
</evidence>
<keyword evidence="3" id="KW-1003">Cell membrane</keyword>
<gene>
    <name evidence="9" type="ORF">METZ01_LOCUS230846</name>
</gene>
<feature type="transmembrane region" description="Helical" evidence="8">
    <location>
        <begin position="187"/>
        <end position="208"/>
    </location>
</feature>
<dbReference type="AlphaFoldDB" id="A0A382GSY7"/>
<evidence type="ECO:0000256" key="4">
    <source>
        <dbReference type="ARBA" id="ARBA00022519"/>
    </source>
</evidence>
<evidence type="ECO:0000256" key="6">
    <source>
        <dbReference type="ARBA" id="ARBA00022989"/>
    </source>
</evidence>
<feature type="transmembrane region" description="Helical" evidence="8">
    <location>
        <begin position="229"/>
        <end position="247"/>
    </location>
</feature>
<dbReference type="PANTHER" id="PTHR30574:SF1">
    <property type="entry name" value="SULPHUR TRANSPORT DOMAIN-CONTAINING PROTEIN"/>
    <property type="match status" value="1"/>
</dbReference>
<dbReference type="PANTHER" id="PTHR30574">
    <property type="entry name" value="INNER MEMBRANE PROTEIN YEDE"/>
    <property type="match status" value="1"/>
</dbReference>
<dbReference type="Pfam" id="PF04143">
    <property type="entry name" value="Sulf_transp"/>
    <property type="match status" value="1"/>
</dbReference>
<feature type="transmembrane region" description="Helical" evidence="8">
    <location>
        <begin position="362"/>
        <end position="379"/>
    </location>
</feature>
<dbReference type="EMBL" id="UINC01057144">
    <property type="protein sequence ID" value="SVB77992.1"/>
    <property type="molecule type" value="Genomic_DNA"/>
</dbReference>
<evidence type="ECO:0000256" key="2">
    <source>
        <dbReference type="ARBA" id="ARBA00022448"/>
    </source>
</evidence>
<proteinExistence type="predicted"/>
<keyword evidence="6 8" id="KW-1133">Transmembrane helix</keyword>